<organism evidence="1">
    <name type="scientific">Timema shepardi</name>
    <name type="common">Walking stick</name>
    <dbReference type="NCBI Taxonomy" id="629360"/>
    <lineage>
        <taxon>Eukaryota</taxon>
        <taxon>Metazoa</taxon>
        <taxon>Ecdysozoa</taxon>
        <taxon>Arthropoda</taxon>
        <taxon>Hexapoda</taxon>
        <taxon>Insecta</taxon>
        <taxon>Pterygota</taxon>
        <taxon>Neoptera</taxon>
        <taxon>Polyneoptera</taxon>
        <taxon>Phasmatodea</taxon>
        <taxon>Timematodea</taxon>
        <taxon>Timematoidea</taxon>
        <taxon>Timematidae</taxon>
        <taxon>Timema</taxon>
    </lineage>
</organism>
<sequence>MSTESPSLLILLFVPDWQPSWLLVSTPTCLRRLATFLASCFNTNMSTEGPSLLILFFVPDWQPSWLLVSTPICLRRLATSLASSCFNTDMSTEGSSLLILFFVPDWQPSWLLLVSTLTDMSTEGPSLLILFFIGSLPGFFLFEHQHVHKRSLSPNVLLHFKLSSDTQRWGRINLEEMHTYFRGERLENYLGTTTLNTPIRDFNPYLPVIASTVYTENEALGLGPFSQEVKEGFGNQINLCRDRGLNPGPPAQESDTLPLDHQVIDQKLLNA</sequence>
<protein>
    <submittedName>
        <fullName evidence="1">Uncharacterized protein</fullName>
    </submittedName>
</protein>
<reference evidence="1" key="1">
    <citation type="submission" date="2020-11" db="EMBL/GenBank/DDBJ databases">
        <authorList>
            <person name="Tran Van P."/>
        </authorList>
    </citation>
    <scope>NUCLEOTIDE SEQUENCE</scope>
</reference>
<evidence type="ECO:0000313" key="1">
    <source>
        <dbReference type="EMBL" id="CAD7265784.1"/>
    </source>
</evidence>
<accession>A0A7R9B697</accession>
<dbReference type="AlphaFoldDB" id="A0A7R9B697"/>
<dbReference type="EMBL" id="OC005955">
    <property type="protein sequence ID" value="CAD7265784.1"/>
    <property type="molecule type" value="Genomic_DNA"/>
</dbReference>
<gene>
    <name evidence="1" type="ORF">TSIB3V08_LOCUS9814</name>
</gene>
<proteinExistence type="predicted"/>
<name>A0A7R9B697_TIMSH</name>